<proteinExistence type="predicted"/>
<dbReference type="EnsemblMetazoa" id="Aqu2.1.34640_001">
    <property type="protein sequence ID" value="Aqu2.1.34640_001"/>
    <property type="gene ID" value="Aqu2.1.34640"/>
</dbReference>
<dbReference type="InterPro" id="IPR051134">
    <property type="entry name" value="PPP_phosphatase"/>
</dbReference>
<dbReference type="GO" id="GO:0016787">
    <property type="term" value="F:hydrolase activity"/>
    <property type="evidence" value="ECO:0007669"/>
    <property type="project" value="InterPro"/>
</dbReference>
<accession>A0A1X7V310</accession>
<dbReference type="InterPro" id="IPR029052">
    <property type="entry name" value="Metallo-depent_PP-like"/>
</dbReference>
<dbReference type="PANTHER" id="PTHR45668">
    <property type="entry name" value="SERINE/THREONINE-PROTEIN PHOSPHATASE 5-RELATED"/>
    <property type="match status" value="1"/>
</dbReference>
<dbReference type="InterPro" id="IPR006186">
    <property type="entry name" value="Ser/Thr-sp_prot-phosphatase"/>
</dbReference>
<reference evidence="5" key="1">
    <citation type="submission" date="2017-05" db="UniProtKB">
        <authorList>
            <consortium name="EnsemblMetazoa"/>
        </authorList>
    </citation>
    <scope>IDENTIFICATION</scope>
</reference>
<keyword evidence="2" id="KW-0479">Metal-binding</keyword>
<dbReference type="GO" id="GO:0046872">
    <property type="term" value="F:metal ion binding"/>
    <property type="evidence" value="ECO:0007669"/>
    <property type="project" value="UniProtKB-KW"/>
</dbReference>
<evidence type="ECO:0000313" key="5">
    <source>
        <dbReference type="EnsemblMetazoa" id="Aqu2.1.34640_001"/>
    </source>
</evidence>
<dbReference type="STRING" id="400682.A0A1X7V310"/>
<dbReference type="AlphaFoldDB" id="A0A1X7V310"/>
<name>A0A1X7V310_AMPQE</name>
<dbReference type="SUPFAM" id="SSF56300">
    <property type="entry name" value="Metallo-dependent phosphatases"/>
    <property type="match status" value="1"/>
</dbReference>
<dbReference type="eggNOG" id="KOG0376">
    <property type="taxonomic scope" value="Eukaryota"/>
</dbReference>
<dbReference type="InterPro" id="IPR004843">
    <property type="entry name" value="Calcineurin-like_PHP"/>
</dbReference>
<evidence type="ECO:0000256" key="3">
    <source>
        <dbReference type="ARBA" id="ARBA00023211"/>
    </source>
</evidence>
<evidence type="ECO:0000256" key="2">
    <source>
        <dbReference type="ARBA" id="ARBA00022723"/>
    </source>
</evidence>
<feature type="domain" description="Calcineurin-like phosphoesterase" evidence="4">
    <location>
        <begin position="42"/>
        <end position="99"/>
    </location>
</feature>
<dbReference type="PRINTS" id="PR00114">
    <property type="entry name" value="STPHPHTASE"/>
</dbReference>
<sequence length="129" mass="14428">MSMVCGYHIYKDIWSPSVGEELPFCVEPDDATVATDRYAVAVVEKGNHELITMNQMYGFEGEVKKKYNGKMADLFTEVFNWLPLAHVIDNKVLFVGRQLSIGSNGEMIEKGLVPGNRSVFLDSNLSGDY</sequence>
<dbReference type="Pfam" id="PF00149">
    <property type="entry name" value="Metallophos"/>
    <property type="match status" value="1"/>
</dbReference>
<protein>
    <recommendedName>
        <fullName evidence="4">Calcineurin-like phosphoesterase domain-containing protein</fullName>
    </recommendedName>
</protein>
<dbReference type="InParanoid" id="A0A1X7V310"/>
<evidence type="ECO:0000259" key="4">
    <source>
        <dbReference type="Pfam" id="PF00149"/>
    </source>
</evidence>
<keyword evidence="3" id="KW-0464">Manganese</keyword>
<organism evidence="5">
    <name type="scientific">Amphimedon queenslandica</name>
    <name type="common">Sponge</name>
    <dbReference type="NCBI Taxonomy" id="400682"/>
    <lineage>
        <taxon>Eukaryota</taxon>
        <taxon>Metazoa</taxon>
        <taxon>Porifera</taxon>
        <taxon>Demospongiae</taxon>
        <taxon>Heteroscleromorpha</taxon>
        <taxon>Haplosclerida</taxon>
        <taxon>Niphatidae</taxon>
        <taxon>Amphimedon</taxon>
    </lineage>
</organism>
<dbReference type="Gene3D" id="3.60.21.10">
    <property type="match status" value="1"/>
</dbReference>
<dbReference type="OrthoDB" id="445564at2759"/>
<comment type="cofactor">
    <cofactor evidence="1">
        <name>Mn(2+)</name>
        <dbReference type="ChEBI" id="CHEBI:29035"/>
    </cofactor>
</comment>
<dbReference type="PANTHER" id="PTHR45668:SF5">
    <property type="entry name" value="SERINE_THREONINE-PROTEIN PHOSPHATASE 5"/>
    <property type="match status" value="1"/>
</dbReference>
<evidence type="ECO:0000256" key="1">
    <source>
        <dbReference type="ARBA" id="ARBA00001936"/>
    </source>
</evidence>